<accession>J9FXV5</accession>
<name>J9FXV5_9ZZZZ</name>
<comment type="caution">
    <text evidence="2">The sequence shown here is derived from an EMBL/GenBank/DDBJ whole genome shotgun (WGS) entry which is preliminary data.</text>
</comment>
<dbReference type="CDD" id="cd12871">
    <property type="entry name" value="Bacuni_01323_like"/>
    <property type="match status" value="1"/>
</dbReference>
<reference evidence="2" key="1">
    <citation type="journal article" date="2012" name="PLoS ONE">
        <title>Gene sets for utilization of primary and secondary nutrition supplies in the distal gut of endangered iberian lynx.</title>
        <authorList>
            <person name="Alcaide M."/>
            <person name="Messina E."/>
            <person name="Richter M."/>
            <person name="Bargiela R."/>
            <person name="Peplies J."/>
            <person name="Huws S.A."/>
            <person name="Newbold C.J."/>
            <person name="Golyshin P.N."/>
            <person name="Simon M.A."/>
            <person name="Lopez G."/>
            <person name="Yakimov M.M."/>
            <person name="Ferrer M."/>
        </authorList>
    </citation>
    <scope>NUCLEOTIDE SEQUENCE</scope>
</reference>
<feature type="domain" description="DUF4595" evidence="1">
    <location>
        <begin position="87"/>
        <end position="259"/>
    </location>
</feature>
<proteinExistence type="predicted"/>
<gene>
    <name evidence="2" type="ORF">EVA_12511</name>
</gene>
<sequence>MKSLTCYISTLLRVSLLCWVAGVLVACDDDPVPMRPTLPANGRSNVHQVKHVGERISAYDWTFSYLNDRLVQATGELRDPSVQIDRSYRYTSSLKYGPHHVTVNNSTGDAVRLTLNPKGYIQTMNVGRDIYNFEYGADDRLIRWHKIIFENNFGQVQQYESSATLKYESGNLKKIVYVENVNRTVTLTFMVDSHPNINGILPPVVTREMGCLGFEHLYYAGLLGRPTEKLVKRVAYSFDEPDQSYQIDFEYHLDDQGNVQLCSYHTKNGGLASINYLYQ</sequence>
<protein>
    <submittedName>
        <fullName evidence="2">Secreted protein</fullName>
    </submittedName>
</protein>
<dbReference type="PROSITE" id="PS51257">
    <property type="entry name" value="PROKAR_LIPOPROTEIN"/>
    <property type="match status" value="1"/>
</dbReference>
<dbReference type="Gene3D" id="2.40.160.190">
    <property type="match status" value="1"/>
</dbReference>
<dbReference type="EMBL" id="AMCI01003830">
    <property type="protein sequence ID" value="EJW99388.1"/>
    <property type="molecule type" value="Genomic_DNA"/>
</dbReference>
<dbReference type="AlphaFoldDB" id="J9FXV5"/>
<dbReference type="Pfam" id="PF15283">
    <property type="entry name" value="DUF4595"/>
    <property type="match status" value="1"/>
</dbReference>
<organism evidence="2">
    <name type="scientific">gut metagenome</name>
    <dbReference type="NCBI Taxonomy" id="749906"/>
    <lineage>
        <taxon>unclassified sequences</taxon>
        <taxon>metagenomes</taxon>
        <taxon>organismal metagenomes</taxon>
    </lineage>
</organism>
<dbReference type="InterPro" id="IPR027931">
    <property type="entry name" value="DUF4595"/>
</dbReference>
<evidence type="ECO:0000313" key="2">
    <source>
        <dbReference type="EMBL" id="EJW99388.1"/>
    </source>
</evidence>
<evidence type="ECO:0000259" key="1">
    <source>
        <dbReference type="Pfam" id="PF15283"/>
    </source>
</evidence>